<feature type="domain" description="N-acetyltransferase" evidence="3">
    <location>
        <begin position="1"/>
        <end position="141"/>
    </location>
</feature>
<reference evidence="5" key="1">
    <citation type="submission" date="2016-05" db="EMBL/GenBank/DDBJ databases">
        <authorList>
            <person name="Behera P."/>
            <person name="Vaishampayan P."/>
            <person name="Singh N."/>
            <person name="Raina V."/>
            <person name="Suar M."/>
            <person name="Pattnaik A."/>
            <person name="Rastogi G."/>
        </authorList>
    </citation>
    <scope>NUCLEOTIDE SEQUENCE [LARGE SCALE GENOMIC DNA]</scope>
    <source>
        <strain evidence="5">MP23</strain>
    </source>
</reference>
<dbReference type="InterPro" id="IPR016181">
    <property type="entry name" value="Acyl_CoA_acyltransferase"/>
</dbReference>
<dbReference type="SUPFAM" id="SSF55729">
    <property type="entry name" value="Acyl-CoA N-acyltransferases (Nat)"/>
    <property type="match status" value="1"/>
</dbReference>
<keyword evidence="1 4" id="KW-0808">Transferase</keyword>
<dbReference type="InterPro" id="IPR045039">
    <property type="entry name" value="NSI-like"/>
</dbReference>
<evidence type="ECO:0000256" key="2">
    <source>
        <dbReference type="ARBA" id="ARBA00023315"/>
    </source>
</evidence>
<dbReference type="EMBL" id="LYRP01000003">
    <property type="protein sequence ID" value="OAT77918.1"/>
    <property type="molecule type" value="Genomic_DNA"/>
</dbReference>
<organism evidence="4 5">
    <name type="scientific">Mangrovibacter phragmitis</name>
    <dbReference type="NCBI Taxonomy" id="1691903"/>
    <lineage>
        <taxon>Bacteria</taxon>
        <taxon>Pseudomonadati</taxon>
        <taxon>Pseudomonadota</taxon>
        <taxon>Gammaproteobacteria</taxon>
        <taxon>Enterobacterales</taxon>
        <taxon>Enterobacteriaceae</taxon>
        <taxon>Mangrovibacter</taxon>
    </lineage>
</organism>
<dbReference type="OrthoDB" id="9775804at2"/>
<dbReference type="PANTHER" id="PTHR43626">
    <property type="entry name" value="ACYL-COA N-ACYLTRANSFERASE"/>
    <property type="match status" value="1"/>
</dbReference>
<keyword evidence="5" id="KW-1185">Reference proteome</keyword>
<evidence type="ECO:0000313" key="4">
    <source>
        <dbReference type="EMBL" id="OAT77918.1"/>
    </source>
</evidence>
<name>A0A1B7L6G8_9ENTR</name>
<dbReference type="GO" id="GO:0005737">
    <property type="term" value="C:cytoplasm"/>
    <property type="evidence" value="ECO:0007669"/>
    <property type="project" value="TreeGrafter"/>
</dbReference>
<gene>
    <name evidence="4" type="ORF">A9B99_18720</name>
</gene>
<dbReference type="RefSeq" id="WP_064595862.1">
    <property type="nucleotide sequence ID" value="NZ_CP134782.1"/>
</dbReference>
<dbReference type="CDD" id="cd04301">
    <property type="entry name" value="NAT_SF"/>
    <property type="match status" value="1"/>
</dbReference>
<protein>
    <submittedName>
        <fullName evidence="4">Acetyltransferase</fullName>
    </submittedName>
</protein>
<dbReference type="Proteomes" id="UP000078225">
    <property type="component" value="Unassembled WGS sequence"/>
</dbReference>
<sequence length="143" mass="16047">MIILTDKNDAKINWQEVANLIESGGLNKRNPCEVEHAFMHSTFTWFGFEAGELVATARAISDLTWASYLADVVVSPAFQGTGLGKQLMLMIKETLSPYGKTFIYAVPDKIPFYEKHGFCVLLTGMVCDKSENLFTLRKNGYIR</sequence>
<dbReference type="PROSITE" id="PS51186">
    <property type="entry name" value="GNAT"/>
    <property type="match status" value="1"/>
</dbReference>
<dbReference type="STRING" id="1691903.A9B99_18720"/>
<keyword evidence="2" id="KW-0012">Acyltransferase</keyword>
<dbReference type="Pfam" id="PF00583">
    <property type="entry name" value="Acetyltransf_1"/>
    <property type="match status" value="1"/>
</dbReference>
<evidence type="ECO:0000256" key="1">
    <source>
        <dbReference type="ARBA" id="ARBA00022679"/>
    </source>
</evidence>
<dbReference type="PANTHER" id="PTHR43626:SF4">
    <property type="entry name" value="GCN5-RELATED N-ACETYLTRANSFERASE 2, CHLOROPLASTIC"/>
    <property type="match status" value="1"/>
</dbReference>
<dbReference type="GO" id="GO:0008080">
    <property type="term" value="F:N-acetyltransferase activity"/>
    <property type="evidence" value="ECO:0007669"/>
    <property type="project" value="InterPro"/>
</dbReference>
<evidence type="ECO:0000259" key="3">
    <source>
        <dbReference type="PROSITE" id="PS51186"/>
    </source>
</evidence>
<comment type="caution">
    <text evidence="4">The sequence shown here is derived from an EMBL/GenBank/DDBJ whole genome shotgun (WGS) entry which is preliminary data.</text>
</comment>
<accession>A0A1B7L6G8</accession>
<evidence type="ECO:0000313" key="5">
    <source>
        <dbReference type="Proteomes" id="UP000078225"/>
    </source>
</evidence>
<proteinExistence type="predicted"/>
<dbReference type="Gene3D" id="3.40.630.30">
    <property type="match status" value="1"/>
</dbReference>
<dbReference type="InterPro" id="IPR000182">
    <property type="entry name" value="GNAT_dom"/>
</dbReference>
<dbReference type="AlphaFoldDB" id="A0A1B7L6G8"/>